<dbReference type="OMA" id="AINIHYC"/>
<gene>
    <name evidence="1" type="ORF">CLAFUR5_11623</name>
</gene>
<evidence type="ECO:0000313" key="1">
    <source>
        <dbReference type="EMBL" id="UJO20753.1"/>
    </source>
</evidence>
<protein>
    <submittedName>
        <fullName evidence="1">Uncharacterized protein</fullName>
    </submittedName>
</protein>
<evidence type="ECO:0000313" key="2">
    <source>
        <dbReference type="Proteomes" id="UP000756132"/>
    </source>
</evidence>
<sequence>MPRRKPSPLANPADQRKSPLMGLPAELRNRIYHYTFEDSLVDIPARRKPNTKGRLEAPGLLVSCKQAYAEAVSIYYSTVTFEILNLHGKGYTNRLPKFLEYIGQEKRALIQSIRVGYATSSPMWSLALWNVEGFVLTGIYITQSIHLDQAYKDCRAKQVVLKEGVIKAGLSLPDDHGGSETFWTSEPEKIGKDFLARRAKRD</sequence>
<dbReference type="InterPro" id="IPR038883">
    <property type="entry name" value="AN11006-like"/>
</dbReference>
<dbReference type="PANTHER" id="PTHR42085">
    <property type="entry name" value="F-BOX DOMAIN-CONTAINING PROTEIN"/>
    <property type="match status" value="1"/>
</dbReference>
<dbReference type="KEGG" id="ffu:CLAFUR5_11623"/>
<accession>A0A9Q8USF7</accession>
<dbReference type="AlphaFoldDB" id="A0A9Q8USF7"/>
<dbReference type="OrthoDB" id="3645087at2759"/>
<dbReference type="RefSeq" id="XP_047765119.1">
    <property type="nucleotide sequence ID" value="XM_047910771.1"/>
</dbReference>
<dbReference type="EMBL" id="CP090170">
    <property type="protein sequence ID" value="UJO20753.1"/>
    <property type="molecule type" value="Genomic_DNA"/>
</dbReference>
<name>A0A9Q8USF7_PASFU</name>
<dbReference type="GeneID" id="71991501"/>
<dbReference type="PANTHER" id="PTHR42085:SF1">
    <property type="entry name" value="F-BOX DOMAIN-CONTAINING PROTEIN"/>
    <property type="match status" value="1"/>
</dbReference>
<organism evidence="1 2">
    <name type="scientific">Passalora fulva</name>
    <name type="common">Tomato leaf mold</name>
    <name type="synonym">Cladosporium fulvum</name>
    <dbReference type="NCBI Taxonomy" id="5499"/>
    <lineage>
        <taxon>Eukaryota</taxon>
        <taxon>Fungi</taxon>
        <taxon>Dikarya</taxon>
        <taxon>Ascomycota</taxon>
        <taxon>Pezizomycotina</taxon>
        <taxon>Dothideomycetes</taxon>
        <taxon>Dothideomycetidae</taxon>
        <taxon>Mycosphaerellales</taxon>
        <taxon>Mycosphaerellaceae</taxon>
        <taxon>Fulvia</taxon>
    </lineage>
</organism>
<dbReference type="Proteomes" id="UP000756132">
    <property type="component" value="Chromosome 8"/>
</dbReference>
<reference evidence="1" key="2">
    <citation type="journal article" date="2022" name="Microb. Genom.">
        <title>A chromosome-scale genome assembly of the tomato pathogen Cladosporium fulvum reveals a compartmentalized genome architecture and the presence of a dispensable chromosome.</title>
        <authorList>
            <person name="Zaccaron A.Z."/>
            <person name="Chen L.H."/>
            <person name="Samaras A."/>
            <person name="Stergiopoulos I."/>
        </authorList>
    </citation>
    <scope>NUCLEOTIDE SEQUENCE</scope>
    <source>
        <strain evidence="1">Race5_Kim</strain>
    </source>
</reference>
<proteinExistence type="predicted"/>
<reference evidence="1" key="1">
    <citation type="submission" date="2021-12" db="EMBL/GenBank/DDBJ databases">
        <authorList>
            <person name="Zaccaron A."/>
            <person name="Stergiopoulos I."/>
        </authorList>
    </citation>
    <scope>NUCLEOTIDE SEQUENCE</scope>
    <source>
        <strain evidence="1">Race5_Kim</strain>
    </source>
</reference>
<keyword evidence="2" id="KW-1185">Reference proteome</keyword>